<sequence>MVLLSTSSCKDSGSTVTRHQPIPYRILGRSLENMEDKARTLCHKLGARHNTWLRYSTEAYSPSATQPSKTANSATYCPNFGKDTQRCGRRSSKQRCWLGLDHSPAQGDQGGHACQAPDQVADTHIAASPRMTSTTSGDARGERLGLVA</sequence>
<name>A0A1L7WAC9_FUSPR</name>
<feature type="compositionally biased region" description="Basic and acidic residues" evidence="1">
    <location>
        <begin position="139"/>
        <end position="148"/>
    </location>
</feature>
<accession>A0A1L7WAC9</accession>
<dbReference type="AlphaFoldDB" id="A0A1L7WAC9"/>
<keyword evidence="3" id="KW-1185">Reference proteome</keyword>
<protein>
    <submittedName>
        <fullName evidence="2">Uncharacterized protein</fullName>
    </submittedName>
</protein>
<organism evidence="2 3">
    <name type="scientific">Fusarium proliferatum (strain ET1)</name>
    <name type="common">Orchid endophyte fungus</name>
    <dbReference type="NCBI Taxonomy" id="1227346"/>
    <lineage>
        <taxon>Eukaryota</taxon>
        <taxon>Fungi</taxon>
        <taxon>Dikarya</taxon>
        <taxon>Ascomycota</taxon>
        <taxon>Pezizomycotina</taxon>
        <taxon>Sordariomycetes</taxon>
        <taxon>Hypocreomycetidae</taxon>
        <taxon>Hypocreales</taxon>
        <taxon>Nectriaceae</taxon>
        <taxon>Fusarium</taxon>
        <taxon>Fusarium fujikuroi species complex</taxon>
    </lineage>
</organism>
<comment type="caution">
    <text evidence="2">The sequence shown here is derived from an EMBL/GenBank/DDBJ whole genome shotgun (WGS) entry which is preliminary data.</text>
</comment>
<evidence type="ECO:0000313" key="3">
    <source>
        <dbReference type="Proteomes" id="UP000183971"/>
    </source>
</evidence>
<proteinExistence type="predicted"/>
<dbReference type="EMBL" id="FJOF01000017">
    <property type="protein sequence ID" value="CZR49536.1"/>
    <property type="molecule type" value="Genomic_DNA"/>
</dbReference>
<dbReference type="VEuPathDB" id="FungiDB:FPRO_15895"/>
<dbReference type="GeneID" id="42060750"/>
<reference evidence="3" key="1">
    <citation type="journal article" date="2016" name="Genome Biol. Evol.">
        <title>Comparative 'omics' of the Fusarium fujikuroi species complex highlights differences in genetic potential and metabolite synthesis.</title>
        <authorList>
            <person name="Niehaus E.-M."/>
            <person name="Muensterkoetter M."/>
            <person name="Proctor R.H."/>
            <person name="Brown D.W."/>
            <person name="Sharon A."/>
            <person name="Idan Y."/>
            <person name="Oren-Young L."/>
            <person name="Sieber C.M."/>
            <person name="Novak O."/>
            <person name="Pencik A."/>
            <person name="Tarkowska D."/>
            <person name="Hromadova K."/>
            <person name="Freeman S."/>
            <person name="Maymon M."/>
            <person name="Elazar M."/>
            <person name="Youssef S.A."/>
            <person name="El-Shabrawy E.S.M."/>
            <person name="Shalaby A.B.A."/>
            <person name="Houterman P."/>
            <person name="Brock N.L."/>
            <person name="Burkhardt I."/>
            <person name="Tsavkelova E.A."/>
            <person name="Dickschat J.S."/>
            <person name="Galuszka P."/>
            <person name="Gueldener U."/>
            <person name="Tudzynski B."/>
        </authorList>
    </citation>
    <scope>NUCLEOTIDE SEQUENCE [LARGE SCALE GENOMIC DNA]</scope>
    <source>
        <strain evidence="3">ET1</strain>
    </source>
</reference>
<gene>
    <name evidence="2" type="ORF">FPRO_15895</name>
</gene>
<dbReference type="RefSeq" id="XP_031090036.1">
    <property type="nucleotide sequence ID" value="XM_031224815.1"/>
</dbReference>
<evidence type="ECO:0000256" key="1">
    <source>
        <dbReference type="SAM" id="MobiDB-lite"/>
    </source>
</evidence>
<feature type="region of interest" description="Disordered" evidence="1">
    <location>
        <begin position="127"/>
        <end position="148"/>
    </location>
</feature>
<evidence type="ECO:0000313" key="2">
    <source>
        <dbReference type="EMBL" id="CZR49536.1"/>
    </source>
</evidence>
<dbReference type="Proteomes" id="UP000183971">
    <property type="component" value="Unassembled WGS sequence"/>
</dbReference>